<feature type="chain" id="PRO_5047304127" evidence="1">
    <location>
        <begin position="24"/>
        <end position="765"/>
    </location>
</feature>
<gene>
    <name evidence="2" type="ORF">ACFPJ4_14195</name>
</gene>
<evidence type="ECO:0000313" key="2">
    <source>
        <dbReference type="EMBL" id="MFC5503395.1"/>
    </source>
</evidence>
<dbReference type="EMBL" id="JBHSMG010000005">
    <property type="protein sequence ID" value="MFC5503395.1"/>
    <property type="molecule type" value="Genomic_DNA"/>
</dbReference>
<dbReference type="RefSeq" id="WP_386741111.1">
    <property type="nucleotide sequence ID" value="NZ_JBHSMG010000005.1"/>
</dbReference>
<organism evidence="2 3">
    <name type="scientific">Lysinimonas soli</name>
    <dbReference type="NCBI Taxonomy" id="1074233"/>
    <lineage>
        <taxon>Bacteria</taxon>
        <taxon>Bacillati</taxon>
        <taxon>Actinomycetota</taxon>
        <taxon>Actinomycetes</taxon>
        <taxon>Micrococcales</taxon>
        <taxon>Microbacteriaceae</taxon>
        <taxon>Lysinimonas</taxon>
    </lineage>
</organism>
<comment type="caution">
    <text evidence="2">The sequence shown here is derived from an EMBL/GenBank/DDBJ whole genome shotgun (WGS) entry which is preliminary data.</text>
</comment>
<protein>
    <submittedName>
        <fullName evidence="2">Uncharacterized protein</fullName>
    </submittedName>
</protein>
<dbReference type="Proteomes" id="UP001596039">
    <property type="component" value="Unassembled WGS sequence"/>
</dbReference>
<accession>A0ABW0NTI7</accession>
<proteinExistence type="predicted"/>
<keyword evidence="1" id="KW-0732">Signal</keyword>
<reference evidence="3" key="1">
    <citation type="journal article" date="2019" name="Int. J. Syst. Evol. Microbiol.">
        <title>The Global Catalogue of Microorganisms (GCM) 10K type strain sequencing project: providing services to taxonomists for standard genome sequencing and annotation.</title>
        <authorList>
            <consortium name="The Broad Institute Genomics Platform"/>
            <consortium name="The Broad Institute Genome Sequencing Center for Infectious Disease"/>
            <person name="Wu L."/>
            <person name="Ma J."/>
        </authorList>
    </citation>
    <scope>NUCLEOTIDE SEQUENCE [LARGE SCALE GENOMIC DNA]</scope>
    <source>
        <strain evidence="3">CGMCC 4.6997</strain>
    </source>
</reference>
<keyword evidence="3" id="KW-1185">Reference proteome</keyword>
<name>A0ABW0NTI7_9MICO</name>
<sequence length="765" mass="79502">MTVRATLAAALAIVVAAGLMTFASPQIESAKAADSSQFDPGNIISDALFYNNNAMGSAAIQSFLVSKEPGCTSSYACMWNYGQSTPAMAASSYCSAIAATGVMNAANIIFTVGQACGISQKVLLVLLQKEQGLVTATAPTSRNFTYATGFNCPDTSGCDPSYGGFFYQVYYAARQFKIYQAHPTSFNFQAGRVNNIQFNPNAACGSKSVFIQNAATAGLYDYTPYTPNDAAMSNLYGTGDGCSSYGNRNFWAYYTDWFGSTTLGTSLVRTSIDATVYLVSGTTKYPVTSPAILAALFPLGQTATVSQSYLDKFTTSHAVGRSLRGPDGSIYFFDAGILLPFTSCTQVTDYGASCDPSSYTQLTDAQIKSFYPGPLVTPVLGTTSGTRYWITGGTKREILDNQSQAAAGLPAAMNVLSDNAVADLPYAAPVVRDSVFIGQKGTATVDYFQTNALYQVSGDPAQLGATSRLAGSLSSSSLALLPAGTGSFSGAVTAPGDSRTQFLGAAGRYVWPAGVGGFSGTGAFAASQTLIDSYPVAGTIAVGTFVMASGNATVYVVTATSLKPISSWSSLLSLSSTPNPTILTVPAAAIAAAATGPVALTAGSLAYSPGNATVYLINGLTDKIPVSSFDMTSQAGVTALAQFPVSQLEAYPTNPSILGFGYVCGTTKYVAAAGSLHPIAAADLPRFPISFITLDSYTCTQMKIGTPAVIFIRTSDGSIYLLDSDGTKRPVSSLQRFLYPLNGVNIGYLQVSQKLADLIPTGIPA</sequence>
<evidence type="ECO:0000256" key="1">
    <source>
        <dbReference type="SAM" id="SignalP"/>
    </source>
</evidence>
<evidence type="ECO:0000313" key="3">
    <source>
        <dbReference type="Proteomes" id="UP001596039"/>
    </source>
</evidence>
<feature type="signal peptide" evidence="1">
    <location>
        <begin position="1"/>
        <end position="23"/>
    </location>
</feature>